<sequence length="100" mass="11147">MEVSCVDSNVNRYEQDAELFKALGHPVRLCILRGLIDTRGCNVSHIQECLELPQSTVSQHLQKLKAAGLIEGHRSGTEITYTVVNPKVIAIISLLYIEEE</sequence>
<organism evidence="5 6">
    <name type="scientific">Proteiniclasticum sediminis</name>
    <dbReference type="NCBI Taxonomy" id="2804028"/>
    <lineage>
        <taxon>Bacteria</taxon>
        <taxon>Bacillati</taxon>
        <taxon>Bacillota</taxon>
        <taxon>Clostridia</taxon>
        <taxon>Eubacteriales</taxon>
        <taxon>Clostridiaceae</taxon>
        <taxon>Proteiniclasticum</taxon>
    </lineage>
</organism>
<evidence type="ECO:0000313" key="6">
    <source>
        <dbReference type="Proteomes" id="UP000675379"/>
    </source>
</evidence>
<dbReference type="SMART" id="SM00418">
    <property type="entry name" value="HTH_ARSR"/>
    <property type="match status" value="1"/>
</dbReference>
<evidence type="ECO:0000313" key="5">
    <source>
        <dbReference type="EMBL" id="MBR0576175.1"/>
    </source>
</evidence>
<evidence type="ECO:0000259" key="4">
    <source>
        <dbReference type="PROSITE" id="PS50987"/>
    </source>
</evidence>
<evidence type="ECO:0000256" key="1">
    <source>
        <dbReference type="ARBA" id="ARBA00023015"/>
    </source>
</evidence>
<dbReference type="PANTHER" id="PTHR43132">
    <property type="entry name" value="ARSENICAL RESISTANCE OPERON REPRESSOR ARSR-RELATED"/>
    <property type="match status" value="1"/>
</dbReference>
<keyword evidence="2" id="KW-0238">DNA-binding</keyword>
<evidence type="ECO:0000256" key="2">
    <source>
        <dbReference type="ARBA" id="ARBA00023125"/>
    </source>
</evidence>
<dbReference type="AlphaFoldDB" id="A0A941HQN0"/>
<dbReference type="EMBL" id="JAGSCS010000008">
    <property type="protein sequence ID" value="MBR0576175.1"/>
    <property type="molecule type" value="Genomic_DNA"/>
</dbReference>
<keyword evidence="3" id="KW-0804">Transcription</keyword>
<reference evidence="5" key="1">
    <citation type="submission" date="2021-04" db="EMBL/GenBank/DDBJ databases">
        <title>Proteiniclasticum sedimins sp. nov., an obligate anaerobic bacterium isolated from anaerobic sludge.</title>
        <authorList>
            <person name="Liu J."/>
        </authorList>
    </citation>
    <scope>NUCLEOTIDE SEQUENCE</scope>
    <source>
        <strain evidence="5">BAD-10</strain>
    </source>
</reference>
<proteinExistence type="predicted"/>
<dbReference type="InterPro" id="IPR001845">
    <property type="entry name" value="HTH_ArsR_DNA-bd_dom"/>
</dbReference>
<dbReference type="InterPro" id="IPR051011">
    <property type="entry name" value="Metal_resp_trans_reg"/>
</dbReference>
<dbReference type="GO" id="GO:0003677">
    <property type="term" value="F:DNA binding"/>
    <property type="evidence" value="ECO:0007669"/>
    <property type="project" value="UniProtKB-KW"/>
</dbReference>
<dbReference type="Proteomes" id="UP000675379">
    <property type="component" value="Unassembled WGS sequence"/>
</dbReference>
<dbReference type="GO" id="GO:0003700">
    <property type="term" value="F:DNA-binding transcription factor activity"/>
    <property type="evidence" value="ECO:0007669"/>
    <property type="project" value="InterPro"/>
</dbReference>
<dbReference type="Gene3D" id="1.10.10.10">
    <property type="entry name" value="Winged helix-like DNA-binding domain superfamily/Winged helix DNA-binding domain"/>
    <property type="match status" value="1"/>
</dbReference>
<dbReference type="InterPro" id="IPR036388">
    <property type="entry name" value="WH-like_DNA-bd_sf"/>
</dbReference>
<dbReference type="InterPro" id="IPR011991">
    <property type="entry name" value="ArsR-like_HTH"/>
</dbReference>
<comment type="caution">
    <text evidence="5">The sequence shown here is derived from an EMBL/GenBank/DDBJ whole genome shotgun (WGS) entry which is preliminary data.</text>
</comment>
<dbReference type="PROSITE" id="PS50987">
    <property type="entry name" value="HTH_ARSR_2"/>
    <property type="match status" value="1"/>
</dbReference>
<dbReference type="Pfam" id="PF12840">
    <property type="entry name" value="HTH_20"/>
    <property type="match status" value="1"/>
</dbReference>
<feature type="domain" description="HTH arsR-type" evidence="4">
    <location>
        <begin position="8"/>
        <end position="100"/>
    </location>
</feature>
<dbReference type="PRINTS" id="PR00778">
    <property type="entry name" value="HTHARSR"/>
</dbReference>
<dbReference type="CDD" id="cd00090">
    <property type="entry name" value="HTH_ARSR"/>
    <property type="match status" value="1"/>
</dbReference>
<protein>
    <submittedName>
        <fullName evidence="5">Winged helix-turn-helix transcriptional regulator</fullName>
    </submittedName>
</protein>
<gene>
    <name evidence="5" type="ORF">KCG48_07445</name>
</gene>
<keyword evidence="1" id="KW-0805">Transcription regulation</keyword>
<dbReference type="InterPro" id="IPR036390">
    <property type="entry name" value="WH_DNA-bd_sf"/>
</dbReference>
<dbReference type="SUPFAM" id="SSF46785">
    <property type="entry name" value="Winged helix' DNA-binding domain"/>
    <property type="match status" value="1"/>
</dbReference>
<dbReference type="NCBIfam" id="NF033788">
    <property type="entry name" value="HTH_metalloreg"/>
    <property type="match status" value="1"/>
</dbReference>
<name>A0A941HQN0_9CLOT</name>
<dbReference type="PANTHER" id="PTHR43132:SF2">
    <property type="entry name" value="ARSENICAL RESISTANCE OPERON REPRESSOR ARSR-RELATED"/>
    <property type="match status" value="1"/>
</dbReference>
<evidence type="ECO:0000256" key="3">
    <source>
        <dbReference type="ARBA" id="ARBA00023163"/>
    </source>
</evidence>
<keyword evidence="6" id="KW-1185">Reference proteome</keyword>
<accession>A0A941HQN0</accession>